<evidence type="ECO:0000313" key="4">
    <source>
        <dbReference type="Proteomes" id="UP000256520"/>
    </source>
</evidence>
<keyword evidence="1" id="KW-0749">Sporulation</keyword>
<comment type="subunit">
    <text evidence="1">Component of the MPD complex composed of SpoIIM, SpoIIP and SpoIID.</text>
</comment>
<dbReference type="InterPro" id="IPR002798">
    <property type="entry name" value="SpoIIM-like"/>
</dbReference>
<reference evidence="4" key="1">
    <citation type="submission" date="2017-11" db="EMBL/GenBank/DDBJ databases">
        <authorList>
            <person name="Zhu W."/>
        </authorList>
    </citation>
    <scope>NUCLEOTIDE SEQUENCE [LARGE SCALE GENOMIC DNA]</scope>
    <source>
        <strain evidence="4">CAU 1051</strain>
    </source>
</reference>
<accession>A0A3D8Q2T1</accession>
<evidence type="ECO:0000313" key="3">
    <source>
        <dbReference type="EMBL" id="RDW21988.1"/>
    </source>
</evidence>
<keyword evidence="2" id="KW-1133">Transmembrane helix</keyword>
<comment type="caution">
    <text evidence="3">The sequence shown here is derived from an EMBL/GenBank/DDBJ whole genome shotgun (WGS) entry which is preliminary data.</text>
</comment>
<dbReference type="GO" id="GO:0030435">
    <property type="term" value="P:sporulation resulting in formation of a cellular spore"/>
    <property type="evidence" value="ECO:0007669"/>
    <property type="project" value="UniProtKB-KW"/>
</dbReference>
<keyword evidence="1 2" id="KW-0812">Transmembrane</keyword>
<dbReference type="Pfam" id="PF01944">
    <property type="entry name" value="SpoIIM"/>
    <property type="match status" value="1"/>
</dbReference>
<dbReference type="OrthoDB" id="2065033at2"/>
<keyword evidence="1 2" id="KW-0472">Membrane</keyword>
<dbReference type="NCBIfam" id="TIGR02831">
    <property type="entry name" value="spo_II_M"/>
    <property type="match status" value="1"/>
</dbReference>
<organism evidence="3 4">
    <name type="scientific">Oceanobacillus chungangensis</name>
    <dbReference type="NCBI Taxonomy" id="1229152"/>
    <lineage>
        <taxon>Bacteria</taxon>
        <taxon>Bacillati</taxon>
        <taxon>Bacillota</taxon>
        <taxon>Bacilli</taxon>
        <taxon>Bacillales</taxon>
        <taxon>Bacillaceae</taxon>
        <taxon>Oceanobacillus</taxon>
    </lineage>
</organism>
<comment type="subcellular location">
    <subcellularLocation>
        <location evidence="1">Cell membrane</location>
        <topology evidence="1">Multi-pass membrane protein</topology>
    </subcellularLocation>
    <text evidence="1">Localizes to the sporulation septum and to the second division site within the mother cell. Before the start of engulfment localizes to the septal midpoint, then spreads throughout the septum prior to becoming enriched at the leading edge of the engulfing membrane, where it remains until the completion of membrane migration. Some remain partially trapped at the septum during engulfment and upon completion of engulfment become dispersed in the outer forespore membrane. Localization of the MPD complex to the septal membrane is dependent on SpoIIB.</text>
</comment>
<dbReference type="AlphaFoldDB" id="A0A3D8Q2T1"/>
<dbReference type="RefSeq" id="WP_115747822.1">
    <property type="nucleotide sequence ID" value="NZ_PIOD01000001.1"/>
</dbReference>
<evidence type="ECO:0000256" key="2">
    <source>
        <dbReference type="SAM" id="Phobius"/>
    </source>
</evidence>
<protein>
    <recommendedName>
        <fullName evidence="1">Stage II sporulation protein M</fullName>
    </recommendedName>
</protein>
<gene>
    <name evidence="3" type="primary">spoIIM</name>
    <name evidence="3" type="ORF">CWR45_00425</name>
</gene>
<comment type="function">
    <text evidence="1">Required for complete septum migration and engulfment of the forespore compartment during sporulation. Required for stabilizing and recruiting of SpoIIP to the septal membrane.</text>
</comment>
<dbReference type="PIRSF" id="PIRSF038973">
    <property type="entry name" value="SpoIIM"/>
    <property type="match status" value="1"/>
</dbReference>
<keyword evidence="1" id="KW-1003">Cell membrane</keyword>
<feature type="transmembrane region" description="Helical" evidence="2">
    <location>
        <begin position="108"/>
        <end position="130"/>
    </location>
</feature>
<keyword evidence="4" id="KW-1185">Reference proteome</keyword>
<proteinExistence type="predicted"/>
<dbReference type="EMBL" id="PIOD01000001">
    <property type="protein sequence ID" value="RDW21988.1"/>
    <property type="molecule type" value="Genomic_DNA"/>
</dbReference>
<feature type="transmembrane region" description="Helical" evidence="2">
    <location>
        <begin position="178"/>
        <end position="198"/>
    </location>
</feature>
<dbReference type="InterPro" id="IPR014196">
    <property type="entry name" value="SpoIIM"/>
</dbReference>
<name>A0A3D8Q2T1_9BACI</name>
<feature type="transmembrane region" description="Helical" evidence="2">
    <location>
        <begin position="16"/>
        <end position="37"/>
    </location>
</feature>
<sequence>MNNNRILLLNHVKENAIIYLFMMILFLTGIVFGAIIVNSMNFVQKQDLFFYLERFFGEIVNEQSIDHITILKQSFFYHIKYLLLLFILGLSVVGLPIVWILLYIKGLVIGFSVGFIVNQLGFKGLLLAALSIAPQNILIIPIYIIAGTLSMVFSLTLINKLFSRRNSQTIFQPFSRYVVIFTMLIVASFVAALVEAFVSNAAMETLIKSFY</sequence>
<dbReference type="GO" id="GO:0005886">
    <property type="term" value="C:plasma membrane"/>
    <property type="evidence" value="ECO:0007669"/>
    <property type="project" value="UniProtKB-SubCell"/>
</dbReference>
<evidence type="ECO:0000256" key="1">
    <source>
        <dbReference type="PIRNR" id="PIRNR038973"/>
    </source>
</evidence>
<feature type="transmembrane region" description="Helical" evidence="2">
    <location>
        <begin position="137"/>
        <end position="158"/>
    </location>
</feature>
<dbReference type="Proteomes" id="UP000256520">
    <property type="component" value="Unassembled WGS sequence"/>
</dbReference>
<feature type="transmembrane region" description="Helical" evidence="2">
    <location>
        <begin position="81"/>
        <end position="102"/>
    </location>
</feature>